<name>A0ABU5JHQ6_9ACTN</name>
<evidence type="ECO:0000256" key="4">
    <source>
        <dbReference type="PROSITE-ProRule" id="PRU00335"/>
    </source>
</evidence>
<evidence type="ECO:0000256" key="5">
    <source>
        <dbReference type="SAM" id="MobiDB-lite"/>
    </source>
</evidence>
<comment type="caution">
    <text evidence="7">The sequence shown here is derived from an EMBL/GenBank/DDBJ whole genome shotgun (WGS) entry which is preliminary data.</text>
</comment>
<protein>
    <submittedName>
        <fullName evidence="7">TetR/AcrR family transcriptional regulator C-terminal domain-containing protein</fullName>
    </submittedName>
</protein>
<dbReference type="SUPFAM" id="SSF46689">
    <property type="entry name" value="Homeodomain-like"/>
    <property type="match status" value="1"/>
</dbReference>
<dbReference type="Pfam" id="PF00440">
    <property type="entry name" value="TetR_N"/>
    <property type="match status" value="1"/>
</dbReference>
<dbReference type="Gene3D" id="1.10.357.10">
    <property type="entry name" value="Tetracycline Repressor, domain 2"/>
    <property type="match status" value="1"/>
</dbReference>
<sequence>MKAEVSAMDLLWGRSARRSRGPRPVLSVAQIAEAAVEIADAEGLATVTMQRVADRFGFTAMSLYRYVPGRAELIALMIDTALGVAPPIDTPEGWRPALRQWARHLCDVFRRHPWVTQATTQARPIGPNELGWLERAVAALAGTGLTGAERVDAVVVLTGHVRNQIQAEMGIAADGGVHLAVALAETLREHAADYPALTEAADSGAFGPGDNDGFEFGLECILNGIAATIATRPRGAMRGSGGDRRPAAQRVAQSRSDRGIQRRTRTDPGHQPYDRGSAAERVDQEPGEAEDGHRRPEPVVERHTPDPGESEEMHADHQRHPRDRHRRMVQDAVDHG</sequence>
<keyword evidence="3" id="KW-0804">Transcription</keyword>
<dbReference type="Proteomes" id="UP001290101">
    <property type="component" value="Unassembled WGS sequence"/>
</dbReference>
<proteinExistence type="predicted"/>
<dbReference type="PROSITE" id="PS50977">
    <property type="entry name" value="HTH_TETR_2"/>
    <property type="match status" value="1"/>
</dbReference>
<dbReference type="Gene3D" id="1.10.10.60">
    <property type="entry name" value="Homeodomain-like"/>
    <property type="match status" value="1"/>
</dbReference>
<dbReference type="InterPro" id="IPR036271">
    <property type="entry name" value="Tet_transcr_reg_TetR-rel_C_sf"/>
</dbReference>
<dbReference type="EMBL" id="JAXOTQ010000026">
    <property type="protein sequence ID" value="MDZ5491914.1"/>
    <property type="molecule type" value="Genomic_DNA"/>
</dbReference>
<reference evidence="7 8" key="1">
    <citation type="submission" date="2023-12" db="EMBL/GenBank/DDBJ databases">
        <title>Micromonospora sp. nov., isolated from Atacama Desert.</title>
        <authorList>
            <person name="Carro L."/>
            <person name="Golinska P."/>
            <person name="Klenk H.-P."/>
            <person name="Goodfellow M."/>
        </authorList>
    </citation>
    <scope>NUCLEOTIDE SEQUENCE [LARGE SCALE GENOMIC DNA]</scope>
    <source>
        <strain evidence="7 8">4G53</strain>
    </source>
</reference>
<dbReference type="InterPro" id="IPR004111">
    <property type="entry name" value="Repressor_TetR_C"/>
</dbReference>
<evidence type="ECO:0000256" key="1">
    <source>
        <dbReference type="ARBA" id="ARBA00023015"/>
    </source>
</evidence>
<feature type="compositionally biased region" description="Basic and acidic residues" evidence="5">
    <location>
        <begin position="255"/>
        <end position="268"/>
    </location>
</feature>
<keyword evidence="1" id="KW-0805">Transcription regulation</keyword>
<feature type="domain" description="HTH tetR-type" evidence="6">
    <location>
        <begin position="25"/>
        <end position="85"/>
    </location>
</feature>
<feature type="region of interest" description="Disordered" evidence="5">
    <location>
        <begin position="233"/>
        <end position="336"/>
    </location>
</feature>
<gene>
    <name evidence="7" type="ORF">U2F25_21035</name>
</gene>
<dbReference type="InterPro" id="IPR009057">
    <property type="entry name" value="Homeodomain-like_sf"/>
</dbReference>
<evidence type="ECO:0000256" key="2">
    <source>
        <dbReference type="ARBA" id="ARBA00023125"/>
    </source>
</evidence>
<evidence type="ECO:0000313" key="8">
    <source>
        <dbReference type="Proteomes" id="UP001290101"/>
    </source>
</evidence>
<evidence type="ECO:0000259" key="6">
    <source>
        <dbReference type="PROSITE" id="PS50977"/>
    </source>
</evidence>
<dbReference type="SUPFAM" id="SSF48498">
    <property type="entry name" value="Tetracyclin repressor-like, C-terminal domain"/>
    <property type="match status" value="1"/>
</dbReference>
<dbReference type="Pfam" id="PF02909">
    <property type="entry name" value="TetR_C_1"/>
    <property type="match status" value="1"/>
</dbReference>
<feature type="compositionally biased region" description="Basic and acidic residues" evidence="5">
    <location>
        <begin position="277"/>
        <end position="318"/>
    </location>
</feature>
<organism evidence="7 8">
    <name type="scientific">Micromonospora sicca</name>
    <dbReference type="NCBI Taxonomy" id="2202420"/>
    <lineage>
        <taxon>Bacteria</taxon>
        <taxon>Bacillati</taxon>
        <taxon>Actinomycetota</taxon>
        <taxon>Actinomycetes</taxon>
        <taxon>Micromonosporales</taxon>
        <taxon>Micromonosporaceae</taxon>
        <taxon>Micromonospora</taxon>
    </lineage>
</organism>
<dbReference type="InterPro" id="IPR001647">
    <property type="entry name" value="HTH_TetR"/>
</dbReference>
<feature type="DNA-binding region" description="H-T-H motif" evidence="4">
    <location>
        <begin position="48"/>
        <end position="67"/>
    </location>
</feature>
<keyword evidence="8" id="KW-1185">Reference proteome</keyword>
<accession>A0ABU5JHQ6</accession>
<keyword evidence="2 4" id="KW-0238">DNA-binding</keyword>
<dbReference type="RefSeq" id="WP_322441769.1">
    <property type="nucleotide sequence ID" value="NZ_JAXOTQ010000026.1"/>
</dbReference>
<evidence type="ECO:0000313" key="7">
    <source>
        <dbReference type="EMBL" id="MDZ5491914.1"/>
    </source>
</evidence>
<evidence type="ECO:0000256" key="3">
    <source>
        <dbReference type="ARBA" id="ARBA00023163"/>
    </source>
</evidence>